<dbReference type="GO" id="GO:0010181">
    <property type="term" value="F:FMN binding"/>
    <property type="evidence" value="ECO:0007669"/>
    <property type="project" value="InterPro"/>
</dbReference>
<protein>
    <submittedName>
        <fullName evidence="7">NADPH dehydrogenase</fullName>
        <ecNumber evidence="7">1.6.99.1</ecNumber>
    </submittedName>
</protein>
<reference evidence="7 8" key="1">
    <citation type="submission" date="2018-11" db="EMBL/GenBank/DDBJ databases">
        <authorList>
            <person name="Kleinhagauer T."/>
            <person name="Glaeser S.P."/>
            <person name="Spergser J."/>
            <person name="Ruckert C."/>
            <person name="Kaempfer P."/>
            <person name="Busse H.-J."/>
        </authorList>
    </citation>
    <scope>NUCLEOTIDE SEQUENCE [LARGE SCALE GENOMIC DNA]</scope>
    <source>
        <strain evidence="7 8">200CH</strain>
    </source>
</reference>
<keyword evidence="3" id="KW-0288">FMN</keyword>
<dbReference type="EMBL" id="CP033896">
    <property type="protein sequence ID" value="AZA14433.1"/>
    <property type="molecule type" value="Genomic_DNA"/>
</dbReference>
<accession>A0A3G6J9I9</accession>
<dbReference type="PANTHER" id="PTHR43303">
    <property type="entry name" value="NADPH DEHYDROGENASE C23G7.10C-RELATED"/>
    <property type="match status" value="1"/>
</dbReference>
<keyword evidence="5 7" id="KW-0560">Oxidoreductase</keyword>
<dbReference type="PANTHER" id="PTHR43303:SF4">
    <property type="entry name" value="NADPH DEHYDROGENASE C23G7.10C-RELATED"/>
    <property type="match status" value="1"/>
</dbReference>
<gene>
    <name evidence="7" type="primary">namA</name>
    <name evidence="7" type="ORF">CCHOA_10250</name>
</gene>
<organism evidence="7 8">
    <name type="scientific">Corynebacterium choanae</name>
    <dbReference type="NCBI Taxonomy" id="1862358"/>
    <lineage>
        <taxon>Bacteria</taxon>
        <taxon>Bacillati</taxon>
        <taxon>Actinomycetota</taxon>
        <taxon>Actinomycetes</taxon>
        <taxon>Mycobacteriales</taxon>
        <taxon>Corynebacteriaceae</taxon>
        <taxon>Corynebacterium</taxon>
    </lineage>
</organism>
<dbReference type="InterPro" id="IPR013785">
    <property type="entry name" value="Aldolase_TIM"/>
</dbReference>
<feature type="domain" description="NADH:flavin oxidoreductase/NADH oxidase N-terminal" evidence="6">
    <location>
        <begin position="7"/>
        <end position="356"/>
    </location>
</feature>
<dbReference type="Proteomes" id="UP000269019">
    <property type="component" value="Chromosome"/>
</dbReference>
<evidence type="ECO:0000256" key="2">
    <source>
        <dbReference type="ARBA" id="ARBA00022630"/>
    </source>
</evidence>
<keyword evidence="2" id="KW-0285">Flavoprotein</keyword>
<sequence>MAVMTTLFEPLTFRTQPGIPALEARNRIFVAPMCMYSATGQDGQVQPFHIQHYGTLAAGGASLVLVEATAVNPVGRISPADLGLWECEDPVATAALVEGHRRLVDAIHAHGALAGVQLAHAGAKASTYPPHPGNGTGVMPLDQGGWTVVGPGDTPLAANLGLPQPLTSDGIRGVVADFARAAELAEAAGYDIVQIHGAHGYLLHEFLSPLTNTRTDGYGDSPASRYRIHCEVAAAVRETFTGPIGLRVSASDWVPEGVSLETVIDCVRAVDDACALAWVDVSSGGIPIDQPIPAAKNYQVPFAQAIGAALAEEDIVVSAVGMITDPHQAAILVDDDHIDAVSLGRVLLREPTWPIHAGMTLGLHPSELPIPPQYERGW</sequence>
<evidence type="ECO:0000256" key="4">
    <source>
        <dbReference type="ARBA" id="ARBA00022857"/>
    </source>
</evidence>
<dbReference type="InterPro" id="IPR044152">
    <property type="entry name" value="YqjM-like"/>
</dbReference>
<keyword evidence="4" id="KW-0521">NADP</keyword>
<name>A0A3G6J9I9_9CORY</name>
<dbReference type="GO" id="GO:0050661">
    <property type="term" value="F:NADP binding"/>
    <property type="evidence" value="ECO:0007669"/>
    <property type="project" value="InterPro"/>
</dbReference>
<dbReference type="AlphaFoldDB" id="A0A3G6J9I9"/>
<evidence type="ECO:0000256" key="5">
    <source>
        <dbReference type="ARBA" id="ARBA00023002"/>
    </source>
</evidence>
<evidence type="ECO:0000313" key="8">
    <source>
        <dbReference type="Proteomes" id="UP000269019"/>
    </source>
</evidence>
<dbReference type="Gene3D" id="3.20.20.70">
    <property type="entry name" value="Aldolase class I"/>
    <property type="match status" value="1"/>
</dbReference>
<evidence type="ECO:0000256" key="3">
    <source>
        <dbReference type="ARBA" id="ARBA00022643"/>
    </source>
</evidence>
<keyword evidence="8" id="KW-1185">Reference proteome</keyword>
<dbReference type="KEGG" id="ccho:CCHOA_10250"/>
<dbReference type="EC" id="1.6.99.1" evidence="7"/>
<comment type="cofactor">
    <cofactor evidence="1">
        <name>FMN</name>
        <dbReference type="ChEBI" id="CHEBI:58210"/>
    </cofactor>
</comment>
<evidence type="ECO:0000259" key="6">
    <source>
        <dbReference type="Pfam" id="PF00724"/>
    </source>
</evidence>
<dbReference type="Pfam" id="PF00724">
    <property type="entry name" value="Oxidored_FMN"/>
    <property type="match status" value="1"/>
</dbReference>
<evidence type="ECO:0000313" key="7">
    <source>
        <dbReference type="EMBL" id="AZA14433.1"/>
    </source>
</evidence>
<dbReference type="InterPro" id="IPR001155">
    <property type="entry name" value="OxRdtase_FMN_N"/>
</dbReference>
<dbReference type="GO" id="GO:0003959">
    <property type="term" value="F:NADPH dehydrogenase activity"/>
    <property type="evidence" value="ECO:0007669"/>
    <property type="project" value="UniProtKB-EC"/>
</dbReference>
<proteinExistence type="predicted"/>
<dbReference type="SUPFAM" id="SSF51395">
    <property type="entry name" value="FMN-linked oxidoreductases"/>
    <property type="match status" value="1"/>
</dbReference>
<evidence type="ECO:0000256" key="1">
    <source>
        <dbReference type="ARBA" id="ARBA00001917"/>
    </source>
</evidence>